<sequence length="112" mass="12543">MRRHKTNGAHLPRRQANTFRPQLPLAASEIKAGATRALQPPRHHARHYSTDHAANKAIWPLCARHAIRAMQRACRHITPGRHTLHPRDPPPASRHAPRLYAAHPSCAAHSSL</sequence>
<dbReference type="AlphaFoldDB" id="A0A238H1P8"/>
<proteinExistence type="predicted"/>
<accession>A0A238H1P8</accession>
<gene>
    <name evidence="2" type="ORF">BSIN_2290</name>
</gene>
<dbReference type="EMBL" id="FXAN01000037">
    <property type="protein sequence ID" value="SMF99073.1"/>
    <property type="molecule type" value="Genomic_DNA"/>
</dbReference>
<name>A0A238H1P8_9BURK</name>
<feature type="region of interest" description="Disordered" evidence="1">
    <location>
        <begin position="79"/>
        <end position="112"/>
    </location>
</feature>
<organism evidence="2 3">
    <name type="scientific">Burkholderia singularis</name>
    <dbReference type="NCBI Taxonomy" id="1503053"/>
    <lineage>
        <taxon>Bacteria</taxon>
        <taxon>Pseudomonadati</taxon>
        <taxon>Pseudomonadota</taxon>
        <taxon>Betaproteobacteria</taxon>
        <taxon>Burkholderiales</taxon>
        <taxon>Burkholderiaceae</taxon>
        <taxon>Burkholderia</taxon>
        <taxon>pseudomallei group</taxon>
    </lineage>
</organism>
<protein>
    <submittedName>
        <fullName evidence="2">Uncharacterized protein</fullName>
    </submittedName>
</protein>
<dbReference type="Proteomes" id="UP000198460">
    <property type="component" value="Unassembled WGS sequence"/>
</dbReference>
<feature type="compositionally biased region" description="Basic residues" evidence="1">
    <location>
        <begin position="1"/>
        <end position="13"/>
    </location>
</feature>
<reference evidence="2 3" key="1">
    <citation type="submission" date="2017-04" db="EMBL/GenBank/DDBJ databases">
        <authorList>
            <person name="Afonso C.L."/>
            <person name="Miller P.J."/>
            <person name="Scott M.A."/>
            <person name="Spackman E."/>
            <person name="Goraichik I."/>
            <person name="Dimitrov K.M."/>
            <person name="Suarez D.L."/>
            <person name="Swayne D.E."/>
        </authorList>
    </citation>
    <scope>NUCLEOTIDE SEQUENCE [LARGE SCALE GENOMIC DNA]</scope>
    <source>
        <strain evidence="2">LMG 28154</strain>
    </source>
</reference>
<evidence type="ECO:0000313" key="2">
    <source>
        <dbReference type="EMBL" id="SMF99073.1"/>
    </source>
</evidence>
<feature type="region of interest" description="Disordered" evidence="1">
    <location>
        <begin position="1"/>
        <end position="21"/>
    </location>
</feature>
<evidence type="ECO:0000313" key="3">
    <source>
        <dbReference type="Proteomes" id="UP000198460"/>
    </source>
</evidence>
<evidence type="ECO:0000256" key="1">
    <source>
        <dbReference type="SAM" id="MobiDB-lite"/>
    </source>
</evidence>